<protein>
    <submittedName>
        <fullName evidence="1">Uncharacterized protein</fullName>
    </submittedName>
</protein>
<accession>A0A8J3I5V7</accession>
<organism evidence="1 2">
    <name type="scientific">Ktedonospora formicarum</name>
    <dbReference type="NCBI Taxonomy" id="2778364"/>
    <lineage>
        <taxon>Bacteria</taxon>
        <taxon>Bacillati</taxon>
        <taxon>Chloroflexota</taxon>
        <taxon>Ktedonobacteria</taxon>
        <taxon>Ktedonobacterales</taxon>
        <taxon>Ktedonobacteraceae</taxon>
        <taxon>Ktedonospora</taxon>
    </lineage>
</organism>
<dbReference type="Proteomes" id="UP000612362">
    <property type="component" value="Unassembled WGS sequence"/>
</dbReference>
<sequence length="109" mass="12126">MCKIATDLTTDAPMLVRLQDLGTESRPSVTGPFPLSLMMQEAQGLASIHAANLGHTEALACLPRADHSYVITYIQQRFWRPAWEQVVHDPAFVELLEAAIPKLKLLPYV</sequence>
<name>A0A8J3I5V7_9CHLR</name>
<proteinExistence type="predicted"/>
<gene>
    <name evidence="1" type="ORF">KSX_73690</name>
</gene>
<comment type="caution">
    <text evidence="1">The sequence shown here is derived from an EMBL/GenBank/DDBJ whole genome shotgun (WGS) entry which is preliminary data.</text>
</comment>
<evidence type="ECO:0000313" key="1">
    <source>
        <dbReference type="EMBL" id="GHO49206.1"/>
    </source>
</evidence>
<keyword evidence="2" id="KW-1185">Reference proteome</keyword>
<reference evidence="1" key="1">
    <citation type="submission" date="2020-10" db="EMBL/GenBank/DDBJ databases">
        <title>Taxonomic study of unclassified bacteria belonging to the class Ktedonobacteria.</title>
        <authorList>
            <person name="Yabe S."/>
            <person name="Wang C.M."/>
            <person name="Zheng Y."/>
            <person name="Sakai Y."/>
            <person name="Cavaletti L."/>
            <person name="Monciardini P."/>
            <person name="Donadio S."/>
        </authorList>
    </citation>
    <scope>NUCLEOTIDE SEQUENCE</scope>
    <source>
        <strain evidence="1">SOSP1-1</strain>
    </source>
</reference>
<evidence type="ECO:0000313" key="2">
    <source>
        <dbReference type="Proteomes" id="UP000612362"/>
    </source>
</evidence>
<dbReference type="EMBL" id="BNJF01000004">
    <property type="protein sequence ID" value="GHO49206.1"/>
    <property type="molecule type" value="Genomic_DNA"/>
</dbReference>
<dbReference type="RefSeq" id="WP_220198316.1">
    <property type="nucleotide sequence ID" value="NZ_BNJF01000004.1"/>
</dbReference>
<dbReference type="AlphaFoldDB" id="A0A8J3I5V7"/>